<dbReference type="EMBL" id="CAWVOH010000005">
    <property type="protein sequence ID" value="CAK8054911.1"/>
    <property type="molecule type" value="Genomic_DNA"/>
</dbReference>
<evidence type="ECO:0000313" key="1">
    <source>
        <dbReference type="EMBL" id="CAK8054911.1"/>
    </source>
</evidence>
<dbReference type="RefSeq" id="WP_349642455.1">
    <property type="nucleotide sequence ID" value="NZ_CAWVOH010000005.1"/>
</dbReference>
<gene>
    <name evidence="1" type="ORF">R54876_GBNLAHCA_01508</name>
</gene>
<proteinExistence type="predicted"/>
<keyword evidence="2" id="KW-1185">Reference proteome</keyword>
<reference evidence="1 2" key="1">
    <citation type="submission" date="2024-01" db="EMBL/GenBank/DDBJ databases">
        <authorList>
            <person name="Botero Cardona J."/>
        </authorList>
    </citation>
    <scope>NUCLEOTIDE SEQUENCE [LARGE SCALE GENOMIC DNA]</scope>
    <source>
        <strain evidence="1 2">LMG 33000</strain>
    </source>
</reference>
<evidence type="ECO:0000313" key="2">
    <source>
        <dbReference type="Proteomes" id="UP001314241"/>
    </source>
</evidence>
<organism evidence="1 2">
    <name type="scientific">Eupransor demetentiae</name>
    <dbReference type="NCBI Taxonomy" id="3109584"/>
    <lineage>
        <taxon>Bacteria</taxon>
        <taxon>Bacillati</taxon>
        <taxon>Bacillota</taxon>
        <taxon>Bacilli</taxon>
        <taxon>Lactobacillales</taxon>
        <taxon>Lactobacillaceae</taxon>
        <taxon>Eupransor</taxon>
    </lineage>
</organism>
<comment type="caution">
    <text evidence="1">The sequence shown here is derived from an EMBL/GenBank/DDBJ whole genome shotgun (WGS) entry which is preliminary data.</text>
</comment>
<sequence length="191" mass="22987">MGNSKNSIYNLNGKDVTKAEFDDYRRDQQIKMLVFMHYGYLQKCRRTVRELYEKEQVSEEKISEKRMINYLDGLFADLTGSLKEQGVEYDDHFFELRKFLIEKHFETGRSLRRVFDDEIRKPVAHYREEHPEIKGILTYKSGDKVFVQDNKFSESAKMYGRLVTKDDPRTNAYKRFFRLQLRLYAQQHKKA</sequence>
<accession>A0ABP0ERK9</accession>
<name>A0ABP0ERK9_9LACO</name>
<dbReference type="Proteomes" id="UP001314241">
    <property type="component" value="Unassembled WGS sequence"/>
</dbReference>
<protein>
    <submittedName>
        <fullName evidence="1">Uncharacterized protein</fullName>
    </submittedName>
</protein>